<name>A0A7J7V3C9_MYOMY</name>
<sequence length="121" mass="13505">MCTTLLLCWAFPMLTLSLPWIFVFFEGSRNLLWETMWLCERSGQMPGLGENTAHRKLAPLYGHSLLQKPNRNHCPHLLCAFSSCLNMFLLMSEAKGEGERVTSLTSENHGSAASCLPTTGD</sequence>
<dbReference type="EMBL" id="JABWUV010000011">
    <property type="protein sequence ID" value="KAF6319687.1"/>
    <property type="molecule type" value="Genomic_DNA"/>
</dbReference>
<evidence type="ECO:0000313" key="4">
    <source>
        <dbReference type="Proteomes" id="UP000527355"/>
    </source>
</evidence>
<keyword evidence="2" id="KW-0732">Signal</keyword>
<comment type="caution">
    <text evidence="3">The sequence shown here is derived from an EMBL/GenBank/DDBJ whole genome shotgun (WGS) entry which is preliminary data.</text>
</comment>
<keyword evidence="4" id="KW-1185">Reference proteome</keyword>
<evidence type="ECO:0000256" key="2">
    <source>
        <dbReference type="SAM" id="SignalP"/>
    </source>
</evidence>
<dbReference type="AlphaFoldDB" id="A0A7J7V3C9"/>
<organism evidence="3 4">
    <name type="scientific">Myotis myotis</name>
    <name type="common">Greater mouse-eared bat</name>
    <name type="synonym">Vespertilio myotis</name>
    <dbReference type="NCBI Taxonomy" id="51298"/>
    <lineage>
        <taxon>Eukaryota</taxon>
        <taxon>Metazoa</taxon>
        <taxon>Chordata</taxon>
        <taxon>Craniata</taxon>
        <taxon>Vertebrata</taxon>
        <taxon>Euteleostomi</taxon>
        <taxon>Mammalia</taxon>
        <taxon>Eutheria</taxon>
        <taxon>Laurasiatheria</taxon>
        <taxon>Chiroptera</taxon>
        <taxon>Yangochiroptera</taxon>
        <taxon>Vespertilionidae</taxon>
        <taxon>Myotis</taxon>
    </lineage>
</organism>
<feature type="region of interest" description="Disordered" evidence="1">
    <location>
        <begin position="100"/>
        <end position="121"/>
    </location>
</feature>
<feature type="chain" id="PRO_5029568895" description="Secreted protein" evidence="2">
    <location>
        <begin position="18"/>
        <end position="121"/>
    </location>
</feature>
<dbReference type="Proteomes" id="UP000527355">
    <property type="component" value="Unassembled WGS sequence"/>
</dbReference>
<reference evidence="3 4" key="1">
    <citation type="journal article" date="2020" name="Nature">
        <title>Six reference-quality genomes reveal evolution of bat adaptations.</title>
        <authorList>
            <person name="Jebb D."/>
            <person name="Huang Z."/>
            <person name="Pippel M."/>
            <person name="Hughes G.M."/>
            <person name="Lavrichenko K."/>
            <person name="Devanna P."/>
            <person name="Winkler S."/>
            <person name="Jermiin L.S."/>
            <person name="Skirmuntt E.C."/>
            <person name="Katzourakis A."/>
            <person name="Burkitt-Gray L."/>
            <person name="Ray D.A."/>
            <person name="Sullivan K.A.M."/>
            <person name="Roscito J.G."/>
            <person name="Kirilenko B.M."/>
            <person name="Davalos L.M."/>
            <person name="Corthals A.P."/>
            <person name="Power M.L."/>
            <person name="Jones G."/>
            <person name="Ransome R.D."/>
            <person name="Dechmann D.K.N."/>
            <person name="Locatelli A.G."/>
            <person name="Puechmaille S.J."/>
            <person name="Fedrigo O."/>
            <person name="Jarvis E.D."/>
            <person name="Hiller M."/>
            <person name="Vernes S.C."/>
            <person name="Myers E.W."/>
            <person name="Teeling E.C."/>
        </authorList>
    </citation>
    <scope>NUCLEOTIDE SEQUENCE [LARGE SCALE GENOMIC DNA]</scope>
    <source>
        <strain evidence="3">MMyoMyo1</strain>
        <tissue evidence="3">Flight muscle</tissue>
    </source>
</reference>
<protein>
    <recommendedName>
        <fullName evidence="5">Secreted protein</fullName>
    </recommendedName>
</protein>
<gene>
    <name evidence="3" type="ORF">mMyoMyo1_008426</name>
</gene>
<evidence type="ECO:0008006" key="5">
    <source>
        <dbReference type="Google" id="ProtNLM"/>
    </source>
</evidence>
<evidence type="ECO:0000256" key="1">
    <source>
        <dbReference type="SAM" id="MobiDB-lite"/>
    </source>
</evidence>
<accession>A0A7J7V3C9</accession>
<feature type="signal peptide" evidence="2">
    <location>
        <begin position="1"/>
        <end position="17"/>
    </location>
</feature>
<proteinExistence type="predicted"/>
<feature type="compositionally biased region" description="Polar residues" evidence="1">
    <location>
        <begin position="102"/>
        <end position="121"/>
    </location>
</feature>
<evidence type="ECO:0000313" key="3">
    <source>
        <dbReference type="EMBL" id="KAF6319687.1"/>
    </source>
</evidence>